<dbReference type="AlphaFoldDB" id="A0A830CUQ8"/>
<sequence length="349" mass="39559">MDLTYQHRIVEFALKDQTMKQPSMIINDATTCNKNRRRERSRDNSSSSAALESFKQHLSGGQKNLKSLIFHVNNFDDWRDYWYKISHNYESGTPMLTYLFKSADISDEYNVTTQSHHEIDDWVKSDFKLPTPCSCFFPGAYRDWLYLIGFNSRCSNPDDNPFGCGDGCDRFIWGSVYNVGDVLSQYSLEPPLSCSPLSSSLIVGPYKDEVLVVYIKQDNTLYVHNPVERKWKTLVENIVEKNDDATCNKNRAEGNTKAWTTAAALLPFRASTFPMERLPPEHSMYAAIPKRSSNSGPFQPTLACSRTQPAPSNPAARSSDAVTAWPEQDAVAPPSRCKCSEKQRLINFS</sequence>
<name>A0A830CUQ8_9LAMI</name>
<evidence type="ECO:0000313" key="3">
    <source>
        <dbReference type="Proteomes" id="UP000653305"/>
    </source>
</evidence>
<feature type="region of interest" description="Disordered" evidence="1">
    <location>
        <begin position="290"/>
        <end position="336"/>
    </location>
</feature>
<keyword evidence="3" id="KW-1185">Reference proteome</keyword>
<dbReference type="EMBL" id="BMAC01000772">
    <property type="protein sequence ID" value="GFQ02770.1"/>
    <property type="molecule type" value="Genomic_DNA"/>
</dbReference>
<proteinExistence type="predicted"/>
<accession>A0A830CUQ8</accession>
<gene>
    <name evidence="2" type="ORF">PHJA_002420900</name>
</gene>
<feature type="compositionally biased region" description="Polar residues" evidence="1">
    <location>
        <begin position="291"/>
        <end position="310"/>
    </location>
</feature>
<reference evidence="2" key="1">
    <citation type="submission" date="2020-07" db="EMBL/GenBank/DDBJ databases">
        <title>Ethylene signaling mediates host invasion by parasitic plants.</title>
        <authorList>
            <person name="Yoshida S."/>
        </authorList>
    </citation>
    <scope>NUCLEOTIDE SEQUENCE</scope>
    <source>
        <strain evidence="2">Okayama</strain>
    </source>
</reference>
<dbReference type="Proteomes" id="UP000653305">
    <property type="component" value="Unassembled WGS sequence"/>
</dbReference>
<organism evidence="2 3">
    <name type="scientific">Phtheirospermum japonicum</name>
    <dbReference type="NCBI Taxonomy" id="374723"/>
    <lineage>
        <taxon>Eukaryota</taxon>
        <taxon>Viridiplantae</taxon>
        <taxon>Streptophyta</taxon>
        <taxon>Embryophyta</taxon>
        <taxon>Tracheophyta</taxon>
        <taxon>Spermatophyta</taxon>
        <taxon>Magnoliopsida</taxon>
        <taxon>eudicotyledons</taxon>
        <taxon>Gunneridae</taxon>
        <taxon>Pentapetalae</taxon>
        <taxon>asterids</taxon>
        <taxon>lamiids</taxon>
        <taxon>Lamiales</taxon>
        <taxon>Orobanchaceae</taxon>
        <taxon>Orobanchaceae incertae sedis</taxon>
        <taxon>Phtheirospermum</taxon>
    </lineage>
</organism>
<comment type="caution">
    <text evidence="2">The sequence shown here is derived from an EMBL/GenBank/DDBJ whole genome shotgun (WGS) entry which is preliminary data.</text>
</comment>
<protein>
    <submittedName>
        <fullName evidence="2">Uncharacterized protein</fullName>
    </submittedName>
</protein>
<evidence type="ECO:0000313" key="2">
    <source>
        <dbReference type="EMBL" id="GFQ02770.1"/>
    </source>
</evidence>
<evidence type="ECO:0000256" key="1">
    <source>
        <dbReference type="SAM" id="MobiDB-lite"/>
    </source>
</evidence>